<dbReference type="EMBL" id="PPHD01044761">
    <property type="protein sequence ID" value="POI23981.1"/>
    <property type="molecule type" value="Genomic_DNA"/>
</dbReference>
<reference evidence="2 3" key="1">
    <citation type="submission" date="2018-01" db="EMBL/GenBank/DDBJ databases">
        <title>Comparison of the Chinese Bamboo Partridge and Red Junglefowl genome sequences highlights the importance of demography in genome evolution.</title>
        <authorList>
            <person name="Tiley G.P."/>
            <person name="Kimball R.T."/>
            <person name="Braun E.L."/>
            <person name="Burleigh J.G."/>
        </authorList>
    </citation>
    <scope>NUCLEOTIDE SEQUENCE [LARGE SCALE GENOMIC DNA]</scope>
    <source>
        <strain evidence="2">RTK389</strain>
        <tissue evidence="2">Blood</tissue>
    </source>
</reference>
<dbReference type="Proteomes" id="UP000237246">
    <property type="component" value="Unassembled WGS sequence"/>
</dbReference>
<evidence type="ECO:0000313" key="2">
    <source>
        <dbReference type="EMBL" id="POI23981.1"/>
    </source>
</evidence>
<dbReference type="Pfam" id="PF22068">
    <property type="entry name" value="Androglobin_II"/>
    <property type="match status" value="1"/>
</dbReference>
<dbReference type="InterPro" id="IPR038765">
    <property type="entry name" value="Papain-like_cys_pep_sf"/>
</dbReference>
<dbReference type="PANTHER" id="PTHR46298">
    <property type="entry name" value="ANDROGLOBIN"/>
    <property type="match status" value="1"/>
</dbReference>
<dbReference type="AlphaFoldDB" id="A0A2P4SIN8"/>
<gene>
    <name evidence="2" type="ORF">CIB84_012271</name>
</gene>
<proteinExistence type="predicted"/>
<feature type="domain" description="Androglobin" evidence="1">
    <location>
        <begin position="88"/>
        <end position="181"/>
    </location>
</feature>
<organism evidence="2 3">
    <name type="scientific">Bambusicola thoracicus</name>
    <name type="common">Chinese bamboo-partridge</name>
    <name type="synonym">Perdix thoracica</name>
    <dbReference type="NCBI Taxonomy" id="9083"/>
    <lineage>
        <taxon>Eukaryota</taxon>
        <taxon>Metazoa</taxon>
        <taxon>Chordata</taxon>
        <taxon>Craniata</taxon>
        <taxon>Vertebrata</taxon>
        <taxon>Euteleostomi</taxon>
        <taxon>Archelosauria</taxon>
        <taxon>Archosauria</taxon>
        <taxon>Dinosauria</taxon>
        <taxon>Saurischia</taxon>
        <taxon>Theropoda</taxon>
        <taxon>Coelurosauria</taxon>
        <taxon>Aves</taxon>
        <taxon>Neognathae</taxon>
        <taxon>Galloanserae</taxon>
        <taxon>Galliformes</taxon>
        <taxon>Phasianidae</taxon>
        <taxon>Perdicinae</taxon>
        <taxon>Bambusicola</taxon>
    </lineage>
</organism>
<dbReference type="InterPro" id="IPR053033">
    <property type="entry name" value="Androglobin-like"/>
</dbReference>
<sequence>MIPGLSFVYVDKNGKNDSDNSEISDFPTGKLTKQMSKTADTVMNSKAVEESKEEIKSEKTSVSKETWISIEDFCVCFQNLYVFHKPHTYAYNYQKTDFKSTDDRVFYYLLVDSLKPIEILVSFSALVCWNDTGAAKQEGSSVSKALLKVEHFSWKCATPGELLLKMHTHATKATVLNLPVGYV</sequence>
<protein>
    <recommendedName>
        <fullName evidence="1">Androglobin domain-containing protein</fullName>
    </recommendedName>
</protein>
<dbReference type="OrthoDB" id="9374162at2759"/>
<accession>A0A2P4SIN8</accession>
<dbReference type="InterPro" id="IPR054093">
    <property type="entry name" value="Androglobin_II"/>
</dbReference>
<dbReference type="SUPFAM" id="SSF54001">
    <property type="entry name" value="Cysteine proteinases"/>
    <property type="match status" value="1"/>
</dbReference>
<keyword evidence="3" id="KW-1185">Reference proteome</keyword>
<name>A0A2P4SIN8_BAMTH</name>
<dbReference type="PANTHER" id="PTHR46298:SF1">
    <property type="entry name" value="ANDROGLOBIN"/>
    <property type="match status" value="1"/>
</dbReference>
<evidence type="ECO:0000259" key="1">
    <source>
        <dbReference type="Pfam" id="PF22068"/>
    </source>
</evidence>
<evidence type="ECO:0000313" key="3">
    <source>
        <dbReference type="Proteomes" id="UP000237246"/>
    </source>
</evidence>
<comment type="caution">
    <text evidence="2">The sequence shown here is derived from an EMBL/GenBank/DDBJ whole genome shotgun (WGS) entry which is preliminary data.</text>
</comment>